<feature type="domain" description="Transcription regulator PadR N-terminal" evidence="1">
    <location>
        <begin position="6"/>
        <end position="80"/>
    </location>
</feature>
<accession>A0A0X8JCI3</accession>
<dbReference type="KEGG" id="ard:AXF14_00505"/>
<proteinExistence type="predicted"/>
<dbReference type="Gene3D" id="1.10.10.10">
    <property type="entry name" value="Winged helix-like DNA-binding domain superfamily/Winged helix DNA-binding domain"/>
    <property type="match status" value="1"/>
</dbReference>
<organism evidence="2 3">
    <name type="scientific">Actinomyces radicidentis</name>
    <dbReference type="NCBI Taxonomy" id="111015"/>
    <lineage>
        <taxon>Bacteria</taxon>
        <taxon>Bacillati</taxon>
        <taxon>Actinomycetota</taxon>
        <taxon>Actinomycetes</taxon>
        <taxon>Actinomycetales</taxon>
        <taxon>Actinomycetaceae</taxon>
        <taxon>Actinomyces</taxon>
    </lineage>
</organism>
<dbReference type="InterPro" id="IPR005149">
    <property type="entry name" value="Tscrpt_reg_PadR_N"/>
</dbReference>
<evidence type="ECO:0000313" key="2">
    <source>
        <dbReference type="EMBL" id="AMD86364.1"/>
    </source>
</evidence>
<protein>
    <submittedName>
        <fullName evidence="2">PadR family transcriptional regulator</fullName>
    </submittedName>
</protein>
<dbReference type="Proteomes" id="UP000065220">
    <property type="component" value="Chromosome"/>
</dbReference>
<dbReference type="InterPro" id="IPR036390">
    <property type="entry name" value="WH_DNA-bd_sf"/>
</dbReference>
<dbReference type="InterPro" id="IPR036388">
    <property type="entry name" value="WH-like_DNA-bd_sf"/>
</dbReference>
<dbReference type="PANTHER" id="PTHR33169:SF26">
    <property type="entry name" value="CONSERVED PROTEIN"/>
    <property type="match status" value="1"/>
</dbReference>
<dbReference type="InterPro" id="IPR052509">
    <property type="entry name" value="Metal_resp_DNA-bind_regulator"/>
</dbReference>
<dbReference type="STRING" id="111015.AXF14_00505"/>
<dbReference type="SUPFAM" id="SSF46785">
    <property type="entry name" value="Winged helix' DNA-binding domain"/>
    <property type="match status" value="1"/>
</dbReference>
<evidence type="ECO:0000259" key="1">
    <source>
        <dbReference type="Pfam" id="PF03551"/>
    </source>
</evidence>
<keyword evidence="3" id="KW-1185">Reference proteome</keyword>
<dbReference type="AlphaFoldDB" id="A0A0X8JCI3"/>
<gene>
    <name evidence="2" type="ORF">AXF14_00505</name>
</gene>
<dbReference type="Pfam" id="PF03551">
    <property type="entry name" value="PadR"/>
    <property type="match status" value="1"/>
</dbReference>
<reference evidence="3" key="1">
    <citation type="submission" date="2016-02" db="EMBL/GenBank/DDBJ databases">
        <authorList>
            <person name="Holder M.E."/>
            <person name="Ajami N.J."/>
            <person name="Petrosino J.F."/>
        </authorList>
    </citation>
    <scope>NUCLEOTIDE SEQUENCE [LARGE SCALE GENOMIC DNA]</scope>
    <source>
        <strain evidence="3">CCUG 36733</strain>
    </source>
</reference>
<dbReference type="EMBL" id="CP014228">
    <property type="protein sequence ID" value="AMD86364.1"/>
    <property type="molecule type" value="Genomic_DNA"/>
</dbReference>
<name>A0A0X8JCI3_ACTRD</name>
<dbReference type="OrthoDB" id="2374094at2"/>
<dbReference type="PANTHER" id="PTHR33169">
    <property type="entry name" value="PADR-FAMILY TRANSCRIPTIONAL REGULATOR"/>
    <property type="match status" value="1"/>
</dbReference>
<sequence>MLDLKILGFLDDGPLHGYELRRRINELGGPGSHLSEGALYPALARLEKAGMLTRTEAPGARGRARKVLTITTAGRERLHELLREPSESAIASMPSFLEHLAFLSHLPDAAARRAVLERRLDVLTGEPPAFFYDDGRPRRASQEEDPYRLGMIRVAGASRRAEIIWLREMLAAPAEAVRPAAPGGATTTPEES</sequence>
<dbReference type="RefSeq" id="WP_067939022.1">
    <property type="nucleotide sequence ID" value="NZ_CP014228.1"/>
</dbReference>
<evidence type="ECO:0000313" key="3">
    <source>
        <dbReference type="Proteomes" id="UP000065220"/>
    </source>
</evidence>